<name>A0A1I2RPV0_9EURY</name>
<feature type="transmembrane region" description="Helical" evidence="1">
    <location>
        <begin position="446"/>
        <end position="464"/>
    </location>
</feature>
<feature type="transmembrane region" description="Helical" evidence="1">
    <location>
        <begin position="406"/>
        <end position="426"/>
    </location>
</feature>
<dbReference type="EMBL" id="FOOQ01000002">
    <property type="protein sequence ID" value="SFG42735.1"/>
    <property type="molecule type" value="Genomic_DNA"/>
</dbReference>
<keyword evidence="1" id="KW-1133">Transmembrane helix</keyword>
<protein>
    <submittedName>
        <fullName evidence="2">Uncharacterized protein</fullName>
    </submittedName>
</protein>
<keyword evidence="1" id="KW-0472">Membrane</keyword>
<reference evidence="3" key="1">
    <citation type="submission" date="2016-10" db="EMBL/GenBank/DDBJ databases">
        <authorList>
            <person name="Varghese N."/>
            <person name="Submissions S."/>
        </authorList>
    </citation>
    <scope>NUCLEOTIDE SEQUENCE [LARGE SCALE GENOMIC DNA]</scope>
    <source>
        <strain evidence="3">CGMCC 1.7739</strain>
    </source>
</reference>
<feature type="transmembrane region" description="Helical" evidence="1">
    <location>
        <begin position="126"/>
        <end position="147"/>
    </location>
</feature>
<keyword evidence="3" id="KW-1185">Reference proteome</keyword>
<feature type="transmembrane region" description="Helical" evidence="1">
    <location>
        <begin position="201"/>
        <end position="222"/>
    </location>
</feature>
<evidence type="ECO:0000313" key="2">
    <source>
        <dbReference type="EMBL" id="SFG42735.1"/>
    </source>
</evidence>
<feature type="transmembrane region" description="Helical" evidence="1">
    <location>
        <begin position="50"/>
        <end position="71"/>
    </location>
</feature>
<evidence type="ECO:0000313" key="3">
    <source>
        <dbReference type="Proteomes" id="UP000198876"/>
    </source>
</evidence>
<dbReference type="Proteomes" id="UP000198876">
    <property type="component" value="Unassembled WGS sequence"/>
</dbReference>
<evidence type="ECO:0000256" key="1">
    <source>
        <dbReference type="SAM" id="Phobius"/>
    </source>
</evidence>
<feature type="transmembrane region" description="Helical" evidence="1">
    <location>
        <begin position="316"/>
        <end position="337"/>
    </location>
</feature>
<dbReference type="RefSeq" id="WP_092891754.1">
    <property type="nucleotide sequence ID" value="NZ_FOOQ01000002.1"/>
</dbReference>
<accession>A0A1I2RPV0</accession>
<organism evidence="2 3">
    <name type="scientific">Halopelagius inordinatus</name>
    <dbReference type="NCBI Taxonomy" id="553467"/>
    <lineage>
        <taxon>Archaea</taxon>
        <taxon>Methanobacteriati</taxon>
        <taxon>Methanobacteriota</taxon>
        <taxon>Stenosarchaea group</taxon>
        <taxon>Halobacteria</taxon>
        <taxon>Halobacteriales</taxon>
        <taxon>Haloferacaceae</taxon>
    </lineage>
</organism>
<gene>
    <name evidence="2" type="ORF">SAMN04488063_2009</name>
</gene>
<proteinExistence type="predicted"/>
<feature type="transmembrane region" description="Helical" evidence="1">
    <location>
        <begin position="358"/>
        <end position="386"/>
    </location>
</feature>
<sequence length="474" mass="50547">MLSSRDRRVGRALACCLAVVGTLLLAEGVSASNAAVGLQGASRDALSIPRWLYVATGGATVGASALLASFVTDRRFVRDIHRSHRDFGFETLYRGGVVALHLLGLALLGLVVYSGLTGPQVPTVNFAIVLVFAGVRAGLTMFTYLVGDVWSALNPWRTVATRLPNGFLDYPARFGRWPAVAALLGLVWMETTTGITSRPRLLALVVVAYSAVTLSGALAVGAETWFRNVDPVSAFFRFYGRVAPFSWTEGGLRAHLPGMRLVAGDGESRAEGLASGLDDVAIAVALVWELTYSGFVTTEQGARFVRAAVGVGLPPLVVYGGLFVVGFLAFYGAYLLASRVAVGRLRTHRTARELAVGFAPPLLAIAAGYHLAHYFGFFVSLSPSLVAVLASPLSPPANPLVLTLPAWFSALDIVFVLGGHVLSIWVAHSVAYRLFPSRMQAIRSQLPFVFVMVGYTAASLWLISLPTTQPPFLP</sequence>
<dbReference type="OrthoDB" id="307643at2157"/>
<feature type="transmembrane region" description="Helical" evidence="1">
    <location>
        <begin position="92"/>
        <end position="114"/>
    </location>
</feature>
<dbReference type="STRING" id="553467.SAMN04488063_2009"/>
<keyword evidence="1" id="KW-0812">Transmembrane</keyword>
<dbReference type="AlphaFoldDB" id="A0A1I2RPV0"/>